<dbReference type="EMBL" id="CP080096">
    <property type="protein sequence ID" value="QYD71376.1"/>
    <property type="molecule type" value="Genomic_DNA"/>
</dbReference>
<evidence type="ECO:0000313" key="3">
    <source>
        <dbReference type="Proteomes" id="UP000826462"/>
    </source>
</evidence>
<reference evidence="2 3" key="1">
    <citation type="submission" date="2021-07" db="EMBL/GenBank/DDBJ databases">
        <title>Paraburkholderia edwinii protects Aspergillus sp. from phenazines by acting as a toxin sponge.</title>
        <authorList>
            <person name="Dahlstrom K.M."/>
            <person name="Newman D.K."/>
        </authorList>
    </citation>
    <scope>NUCLEOTIDE SEQUENCE [LARGE SCALE GENOMIC DNA]</scope>
    <source>
        <strain evidence="2 3">Pe01</strain>
    </source>
</reference>
<keyword evidence="3" id="KW-1185">Reference proteome</keyword>
<protein>
    <submittedName>
        <fullName evidence="2">Type VI secretion system-associated protein TagF</fullName>
    </submittedName>
</protein>
<feature type="region of interest" description="Disordered" evidence="1">
    <location>
        <begin position="246"/>
        <end position="270"/>
    </location>
</feature>
<dbReference type="NCBIfam" id="TIGR03373">
    <property type="entry name" value="VI_minor_4"/>
    <property type="match status" value="1"/>
</dbReference>
<feature type="region of interest" description="Disordered" evidence="1">
    <location>
        <begin position="300"/>
        <end position="425"/>
    </location>
</feature>
<feature type="compositionally biased region" description="Polar residues" evidence="1">
    <location>
        <begin position="408"/>
        <end position="422"/>
    </location>
</feature>
<dbReference type="InterPro" id="IPR038225">
    <property type="entry name" value="TagF_sf"/>
</dbReference>
<evidence type="ECO:0000313" key="2">
    <source>
        <dbReference type="EMBL" id="QYD71376.1"/>
    </source>
</evidence>
<sequence length="662" mass="69970">MSGALGFYGKLPGAGDFVGRRLPSGFVDIWDRHFEQAIDTARTALSAQWTAAYRDGPAWRFVLPAHVCGESAWCGLIGPAEDRVGRGFPLVLAAPCSGGCAGLFADGDWFDALERVFVGAQYEALGVEAFDARVAALPPPCAHANDARPWWRDLDWDSAQWRLPSPQDVAAGLLLDAAWQQLATRPGSWCLWWTRRAERVLATRGLPASYASLLEPRDEQDLASLLEPGGAHDIASLLEPGGAQEYASQPELRGAQRHASPSESGGMHGYASQPELRAAQHHASPPESRGMHGYVSQPELRAAQRHASQPESRGMHDHASPPDVRGPRPAATSPTLPASTGDRHDSSNPLGAAASPSDPNAPTVSRVSARLGEGRERVEWPSAHSARDVAATTVRDAAHGDVSRGRTGAQTSERPNASSSVQPGAFPELSASLADAALLSLDHGRTLLVSADDGPPDPRRRAAQRIRAAALASAPDLASLRATLLALHAPLRAAAEDALNPVHEEGAALAARFEAGRIHLLRIGTAAAWHWRHGVLTPLFVERAAGVGGELDDLLFGDAWLAMPGLGSMTGPHCDETGAAFEPGDRLLLVATRNLTQLAPEVFAEALGLPSCEDARMHIATRVGLHATPATSAMAALSARSAVSARSATPAQWPLAIIEERA</sequence>
<name>A0ABX8UQV1_9BURK</name>
<dbReference type="InterPro" id="IPR017748">
    <property type="entry name" value="TagF"/>
</dbReference>
<dbReference type="RefSeq" id="WP_219800806.1">
    <property type="nucleotide sequence ID" value="NZ_CP080096.1"/>
</dbReference>
<evidence type="ECO:0000256" key="1">
    <source>
        <dbReference type="SAM" id="MobiDB-lite"/>
    </source>
</evidence>
<dbReference type="Proteomes" id="UP000826462">
    <property type="component" value="Chromosome 2"/>
</dbReference>
<dbReference type="Gene3D" id="3.40.1730.10">
    <property type="entry name" value="pa0076 domain"/>
    <property type="match status" value="1"/>
</dbReference>
<dbReference type="Pfam" id="PF09867">
    <property type="entry name" value="TagF_N"/>
    <property type="match status" value="1"/>
</dbReference>
<feature type="compositionally biased region" description="Polar residues" evidence="1">
    <location>
        <begin position="357"/>
        <end position="366"/>
    </location>
</feature>
<gene>
    <name evidence="2" type="primary">tagF</name>
    <name evidence="2" type="ORF">KZJ38_30590</name>
</gene>
<organism evidence="2 3">
    <name type="scientific">Paraburkholderia edwinii</name>
    <dbReference type="NCBI Taxonomy" id="2861782"/>
    <lineage>
        <taxon>Bacteria</taxon>
        <taxon>Pseudomonadati</taxon>
        <taxon>Pseudomonadota</taxon>
        <taxon>Betaproteobacteria</taxon>
        <taxon>Burkholderiales</taxon>
        <taxon>Burkholderiaceae</taxon>
        <taxon>Paraburkholderia</taxon>
    </lineage>
</organism>
<accession>A0ABX8UQV1</accession>
<proteinExistence type="predicted"/>